<dbReference type="Gene3D" id="3.40.50.300">
    <property type="entry name" value="P-loop containing nucleotide triphosphate hydrolases"/>
    <property type="match status" value="1"/>
</dbReference>
<dbReference type="InterPro" id="IPR027417">
    <property type="entry name" value="P-loop_NTPase"/>
</dbReference>
<keyword evidence="2" id="KW-1185">Reference proteome</keyword>
<organism evidence="1 2">
    <name type="scientific">Roseateles asaccharophilus</name>
    <dbReference type="NCBI Taxonomy" id="582607"/>
    <lineage>
        <taxon>Bacteria</taxon>
        <taxon>Pseudomonadati</taxon>
        <taxon>Pseudomonadota</taxon>
        <taxon>Betaproteobacteria</taxon>
        <taxon>Burkholderiales</taxon>
        <taxon>Sphaerotilaceae</taxon>
        <taxon>Roseateles</taxon>
    </lineage>
</organism>
<dbReference type="PANTHER" id="PTHR36451">
    <property type="entry name" value="PAPS-DEPENDENT SULFOTRANSFERASE STF3"/>
    <property type="match status" value="1"/>
</dbReference>
<protein>
    <recommendedName>
        <fullName evidence="3">Sulfotransferase</fullName>
    </recommendedName>
</protein>
<accession>A0ABU2AC16</accession>
<dbReference type="PANTHER" id="PTHR36451:SF1">
    <property type="entry name" value="OMEGA-HYDROXY-BETA-DIHYDROMENAQUINONE-9 SULFOTRANSFERASE STF3"/>
    <property type="match status" value="1"/>
</dbReference>
<evidence type="ECO:0000313" key="2">
    <source>
        <dbReference type="Proteomes" id="UP001180825"/>
    </source>
</evidence>
<dbReference type="EMBL" id="JAVDXV010000008">
    <property type="protein sequence ID" value="MDR7334719.1"/>
    <property type="molecule type" value="Genomic_DNA"/>
</dbReference>
<dbReference type="SUPFAM" id="SSF52540">
    <property type="entry name" value="P-loop containing nucleoside triphosphate hydrolases"/>
    <property type="match status" value="1"/>
</dbReference>
<dbReference type="InterPro" id="IPR052736">
    <property type="entry name" value="Stf3_sulfotransferase"/>
</dbReference>
<reference evidence="1 2" key="1">
    <citation type="submission" date="2023-07" db="EMBL/GenBank/DDBJ databases">
        <title>Sorghum-associated microbial communities from plants grown in Nebraska, USA.</title>
        <authorList>
            <person name="Schachtman D."/>
        </authorList>
    </citation>
    <scope>NUCLEOTIDE SEQUENCE [LARGE SCALE GENOMIC DNA]</scope>
    <source>
        <strain evidence="1 2">BE316</strain>
    </source>
</reference>
<evidence type="ECO:0008006" key="3">
    <source>
        <dbReference type="Google" id="ProtNLM"/>
    </source>
</evidence>
<name>A0ABU2AC16_9BURK</name>
<dbReference type="Proteomes" id="UP001180825">
    <property type="component" value="Unassembled WGS sequence"/>
</dbReference>
<proteinExistence type="predicted"/>
<gene>
    <name evidence="1" type="ORF">J2X21_003883</name>
</gene>
<evidence type="ECO:0000313" key="1">
    <source>
        <dbReference type="EMBL" id="MDR7334719.1"/>
    </source>
</evidence>
<sequence length="349" mass="38065">MSARSPLHTVDAALLAWLRGSPLWRDLPLTTRAQLRWKSHWATLNRRLSDARVASAPALAPPLFIVGPWRSGTTVMHELLTALTGLPTPQTWQCMNASSFMLLPPPAQTQAVARPMDGLEISALSPQEDEFALLTLGVDSVYRAFLMPERLAELQHTLTPAYWDAQAADWLPRFERFMAGVLHTTGRAGERLILKSPNHSFRLPALLKRFPGAQVVWMVRDGADVLHSNRKMWQAMFAEHSLTASTTEALDGVLGAALEGCAGVLQGLSDTPSLAGRWVPCRHADLVADPRSTVAAVVQQLGLQRKDEAALDLALARAGRGRIEHYDRPVPAAAQAGVTALDRAQARIG</sequence>
<dbReference type="RefSeq" id="WP_310331341.1">
    <property type="nucleotide sequence ID" value="NZ_JAVDXV010000008.1"/>
</dbReference>
<comment type="caution">
    <text evidence="1">The sequence shown here is derived from an EMBL/GenBank/DDBJ whole genome shotgun (WGS) entry which is preliminary data.</text>
</comment>
<dbReference type="Pfam" id="PF13469">
    <property type="entry name" value="Sulfotransfer_3"/>
    <property type="match status" value="1"/>
</dbReference>